<dbReference type="PANTHER" id="PTHR47331:SF5">
    <property type="entry name" value="RIBONUCLEASE H"/>
    <property type="match status" value="1"/>
</dbReference>
<organism evidence="1 2">
    <name type="scientific">Oesophagostomum dentatum</name>
    <name type="common">Nodular worm</name>
    <dbReference type="NCBI Taxonomy" id="61180"/>
    <lineage>
        <taxon>Eukaryota</taxon>
        <taxon>Metazoa</taxon>
        <taxon>Ecdysozoa</taxon>
        <taxon>Nematoda</taxon>
        <taxon>Chromadorea</taxon>
        <taxon>Rhabditida</taxon>
        <taxon>Rhabditina</taxon>
        <taxon>Rhabditomorpha</taxon>
        <taxon>Strongyloidea</taxon>
        <taxon>Strongylidae</taxon>
        <taxon>Oesophagostomum</taxon>
    </lineage>
</organism>
<dbReference type="OrthoDB" id="5859521at2759"/>
<dbReference type="EMBL" id="KN558966">
    <property type="protein sequence ID" value="KHJ86956.1"/>
    <property type="molecule type" value="Genomic_DNA"/>
</dbReference>
<dbReference type="Gene3D" id="3.30.420.10">
    <property type="entry name" value="Ribonuclease H-like superfamily/Ribonuclease H"/>
    <property type="match status" value="1"/>
</dbReference>
<evidence type="ECO:0000313" key="1">
    <source>
        <dbReference type="EMBL" id="KHJ86956.1"/>
    </source>
</evidence>
<name>A0A0B1SST3_OESDE</name>
<dbReference type="InterPro" id="IPR036397">
    <property type="entry name" value="RNaseH_sf"/>
</dbReference>
<evidence type="ECO:0000313" key="2">
    <source>
        <dbReference type="Proteomes" id="UP000053660"/>
    </source>
</evidence>
<dbReference type="GO" id="GO:0003676">
    <property type="term" value="F:nucleic acid binding"/>
    <property type="evidence" value="ECO:0007669"/>
    <property type="project" value="InterPro"/>
</dbReference>
<dbReference type="InterPro" id="IPR012337">
    <property type="entry name" value="RNaseH-like_sf"/>
</dbReference>
<sequence length="86" mass="9550">MIQIQKSVKEMKIKTDRPVIVDLRGYGCVFTCAVTRMVHLELLTGASTAAIINALRRYIARRGTPSSVTCDNAPAFKLGQKILDER</sequence>
<evidence type="ECO:0008006" key="3">
    <source>
        <dbReference type="Google" id="ProtNLM"/>
    </source>
</evidence>
<accession>A0A0B1SST3</accession>
<protein>
    <recommendedName>
        <fullName evidence="3">Integrase catalytic domain-containing protein</fullName>
    </recommendedName>
</protein>
<dbReference type="SUPFAM" id="SSF53098">
    <property type="entry name" value="Ribonuclease H-like"/>
    <property type="match status" value="1"/>
</dbReference>
<reference evidence="1 2" key="1">
    <citation type="submission" date="2014-03" db="EMBL/GenBank/DDBJ databases">
        <title>Draft genome of the hookworm Oesophagostomum dentatum.</title>
        <authorList>
            <person name="Mitreva M."/>
        </authorList>
    </citation>
    <scope>NUCLEOTIDE SEQUENCE [LARGE SCALE GENOMIC DNA]</scope>
    <source>
        <strain evidence="1 2">OD-Hann</strain>
    </source>
</reference>
<proteinExistence type="predicted"/>
<dbReference type="AlphaFoldDB" id="A0A0B1SST3"/>
<dbReference type="Proteomes" id="UP000053660">
    <property type="component" value="Unassembled WGS sequence"/>
</dbReference>
<keyword evidence="2" id="KW-1185">Reference proteome</keyword>
<dbReference type="PANTHER" id="PTHR47331">
    <property type="entry name" value="PHD-TYPE DOMAIN-CONTAINING PROTEIN"/>
    <property type="match status" value="1"/>
</dbReference>
<gene>
    <name evidence="1" type="ORF">OESDEN_13278</name>
</gene>